<reference evidence="1 2" key="1">
    <citation type="submission" date="2015-02" db="EMBL/GenBank/DDBJ databases">
        <title>Draft genome sequences of ten Microbacterium spp. with emphasis on heavy metal contaminated environments.</title>
        <authorList>
            <person name="Corretto E."/>
        </authorList>
    </citation>
    <scope>NUCLEOTIDE SEQUENCE [LARGE SCALE GENOMIC DNA]</scope>
    <source>
        <strain evidence="1 2">DSM 12966</strain>
    </source>
</reference>
<organism evidence="1 2">
    <name type="scientific">Microbacterium foliorum</name>
    <dbReference type="NCBI Taxonomy" id="104336"/>
    <lineage>
        <taxon>Bacteria</taxon>
        <taxon>Bacillati</taxon>
        <taxon>Actinomycetota</taxon>
        <taxon>Actinomycetes</taxon>
        <taxon>Micrococcales</taxon>
        <taxon>Microbacteriaceae</taxon>
        <taxon>Microbacterium</taxon>
    </lineage>
</organism>
<evidence type="ECO:0000313" key="1">
    <source>
        <dbReference type="EMBL" id="KJL21695.1"/>
    </source>
</evidence>
<dbReference type="EMBL" id="JYIU01000040">
    <property type="protein sequence ID" value="KJL21695.1"/>
    <property type="molecule type" value="Genomic_DNA"/>
</dbReference>
<comment type="caution">
    <text evidence="1">The sequence shown here is derived from an EMBL/GenBank/DDBJ whole genome shotgun (WGS) entry which is preliminary data.</text>
</comment>
<proteinExistence type="predicted"/>
<evidence type="ECO:0000313" key="2">
    <source>
        <dbReference type="Proteomes" id="UP000033572"/>
    </source>
</evidence>
<keyword evidence="2" id="KW-1185">Reference proteome</keyword>
<dbReference type="PATRIC" id="fig|104336.4.peg.1636"/>
<name>A0A0F0KNL1_9MICO</name>
<dbReference type="KEGG" id="mfol:DXT68_16665"/>
<gene>
    <name evidence="1" type="ORF">RN50_01593</name>
</gene>
<dbReference type="Proteomes" id="UP000033572">
    <property type="component" value="Unassembled WGS sequence"/>
</dbReference>
<dbReference type="AlphaFoldDB" id="A0A0F0KNL1"/>
<protein>
    <submittedName>
        <fullName evidence="1">Uncharacterized protein</fullName>
    </submittedName>
</protein>
<sequence>MQWMSDTSAGDWVRERLDDPWNATMHAVVPHGFASYARILHPATVRSLPDRAVPSQEEYERMPDEERLSLLDQYIDEPATWAETASAFGTILHPLAQWQRIVRTPTDGDWNLRLSPDGREFTGPMEGEIAPETLSIIASHLVSHTTTPDAGFAALWEGRGDLLGFLGHSPSRVFFTFTDDPNHQAMLDRSIHDPLNNSFRTPTWQEGILSREISEGPRFHLPGRDHVLFRGAISDFTRPDWVLDVPWRDLPGEAHGFVPRAQTPSILWPDDRAWVLVCEIDYDSTIVAGSGALIAAICADERLEAFPIPENADLTWDADEVNR</sequence>
<accession>A0A0F0KNL1</accession>